<dbReference type="InterPro" id="IPR041436">
    <property type="entry name" value="RNAse_A_bac"/>
</dbReference>
<dbReference type="EMBL" id="AJAN01000011">
    <property type="protein sequence ID" value="EOH92926.1"/>
    <property type="molecule type" value="Genomic_DNA"/>
</dbReference>
<proteinExistence type="predicted"/>
<feature type="chain" id="PRO_5045746410" description="Bacterial CdiA-CT RNAse A domain-containing protein" evidence="1">
    <location>
        <begin position="29"/>
        <end position="634"/>
    </location>
</feature>
<protein>
    <recommendedName>
        <fullName evidence="2">Bacterial CdiA-CT RNAse A domain-containing protein</fullName>
    </recommendedName>
</protein>
<keyword evidence="4" id="KW-1185">Reference proteome</keyword>
<organism evidence="3 4">
    <name type="scientific">Enterococcus villorum ATCC 700913</name>
    <dbReference type="NCBI Taxonomy" id="1158604"/>
    <lineage>
        <taxon>Bacteria</taxon>
        <taxon>Bacillati</taxon>
        <taxon>Bacillota</taxon>
        <taxon>Bacilli</taxon>
        <taxon>Lactobacillales</taxon>
        <taxon>Enterococcaceae</taxon>
        <taxon>Enterococcus</taxon>
    </lineage>
</organism>
<reference evidence="3 4" key="1">
    <citation type="submission" date="2013-02" db="EMBL/GenBank/DDBJ databases">
        <title>The Genome Sequence of Enterococcus villorum ATCC_700913.</title>
        <authorList>
            <consortium name="The Broad Institute Genome Sequencing Platform"/>
            <consortium name="The Broad Institute Genome Sequencing Center for Infectious Disease"/>
            <person name="Earl A.M."/>
            <person name="Gilmore M.S."/>
            <person name="Lebreton F."/>
            <person name="Walker B."/>
            <person name="Young S.K."/>
            <person name="Zeng Q."/>
            <person name="Gargeya S."/>
            <person name="Fitzgerald M."/>
            <person name="Haas B."/>
            <person name="Abouelleil A."/>
            <person name="Alvarado L."/>
            <person name="Arachchi H.M."/>
            <person name="Berlin A.M."/>
            <person name="Chapman S.B."/>
            <person name="Dewar J."/>
            <person name="Goldberg J."/>
            <person name="Griggs A."/>
            <person name="Gujja S."/>
            <person name="Hansen M."/>
            <person name="Howarth C."/>
            <person name="Imamovic A."/>
            <person name="Larimer J."/>
            <person name="McCowan C."/>
            <person name="Murphy C."/>
            <person name="Neiman D."/>
            <person name="Pearson M."/>
            <person name="Priest M."/>
            <person name="Roberts A."/>
            <person name="Saif S."/>
            <person name="Shea T."/>
            <person name="Sisk P."/>
            <person name="Sykes S."/>
            <person name="Wortman J."/>
            <person name="Nusbaum C."/>
            <person name="Birren B."/>
        </authorList>
    </citation>
    <scope>NUCLEOTIDE SEQUENCE [LARGE SCALE GENOMIC DNA]</scope>
    <source>
        <strain evidence="3 4">ATCC 700913</strain>
    </source>
</reference>
<gene>
    <name evidence="3" type="ORF">UAO_00259</name>
</gene>
<evidence type="ECO:0000313" key="3">
    <source>
        <dbReference type="EMBL" id="EOH92926.1"/>
    </source>
</evidence>
<dbReference type="Pfam" id="PF18431">
    <property type="entry name" value="RNAse_A_bac"/>
    <property type="match status" value="1"/>
</dbReference>
<accession>A0ABN0KJJ3</accession>
<sequence length="634" mass="70267">MKKRNCLFLTLLLLMSVVTSPLSVYSLANTEPPATVPEESLVVTQQLPEILQPEPQSLAGSVTLFNNISFSQYAVALPSTLTLGASFLSTVAAPIIIPAILGASVAYGSLQLGNQLGVMTSDLLQTSTGLRESLAADPTLQQELSGFALSGMESTTGTYNFSQNLQTRYAQDLTSHAIMREYLTGTGDYGAYGLSINDNINITRRYIDYNVLWSERERAAIIGRDASVASLPYANDQFFVLEGIRLAETSRGSNQTILEVVGRAYIETGDSQSFLYEKELSIPMTTALEQLTTLEAFLDYVQRTTTFTIGSISTPSKDEAIETAQKMAKQYQSRTKQVSEDLAKALAPSNNGLDFDPSGMIATLYGQAIVLNQAGQFIYATTKEAVPTYLWDAIEFSYSATAIPADDAITIDGRRGVLDEKNGDIIDEKTKKVLVKGAMGVTWTALSMKLIMDKIKEFKDPNNDEDDEDKAEWYTPLDLYYDEYFANGGKGHTIARHVGKTEKELKDRFEGRNLIYTSTFDNIVQALISINAGIFTANQNYLDGKTKLPLGDCSFDSQKNRIEYDSEDFLNVGWGIHKISKDKYDHYGSIGYAKVIIQKTNNKIRKNRKYYIVTAFPNLKRHVNEIDPFISEVF</sequence>
<comment type="caution">
    <text evidence="3">The sequence shown here is derived from an EMBL/GenBank/DDBJ whole genome shotgun (WGS) entry which is preliminary data.</text>
</comment>
<name>A0ABN0KJJ3_9ENTE</name>
<evidence type="ECO:0000256" key="1">
    <source>
        <dbReference type="SAM" id="SignalP"/>
    </source>
</evidence>
<dbReference type="RefSeq" id="WP_010750265.1">
    <property type="nucleotide sequence ID" value="NZ_KB946282.1"/>
</dbReference>
<evidence type="ECO:0000259" key="2">
    <source>
        <dbReference type="Pfam" id="PF18431"/>
    </source>
</evidence>
<feature type="signal peptide" evidence="1">
    <location>
        <begin position="1"/>
        <end position="28"/>
    </location>
</feature>
<feature type="domain" description="Bacterial CdiA-CT RNAse A" evidence="2">
    <location>
        <begin position="491"/>
        <end position="617"/>
    </location>
</feature>
<keyword evidence="1" id="KW-0732">Signal</keyword>
<dbReference type="Proteomes" id="UP000013866">
    <property type="component" value="Unassembled WGS sequence"/>
</dbReference>
<evidence type="ECO:0000313" key="4">
    <source>
        <dbReference type="Proteomes" id="UP000013866"/>
    </source>
</evidence>